<evidence type="ECO:0000256" key="1">
    <source>
        <dbReference type="SAM" id="Phobius"/>
    </source>
</evidence>
<keyword evidence="1" id="KW-0812">Transmembrane</keyword>
<evidence type="ECO:0000313" key="3">
    <source>
        <dbReference type="WBParaSite" id="Pan_g19080.t2"/>
    </source>
</evidence>
<keyword evidence="2" id="KW-1185">Reference proteome</keyword>
<accession>A0A7E4VC51</accession>
<sequence>MYNPLGSIAGIPFDATMNLAAIQLVIFFVVFEGINAQYQYQSLQQKTFPIRYRRVFDCEGFPLRDIRAWVVDLKSRVSVGPFKTTYTGLLQFFHEITVPVTGSEPVIEMRFYFQCGCVGMYREIFREPDTISEVRHLYPLNLKPINLFDQCKNQPVPYSHCIDQFFPRKHKSCEYQKEYA</sequence>
<reference evidence="3" key="2">
    <citation type="submission" date="2020-10" db="UniProtKB">
        <authorList>
            <consortium name="WormBaseParasite"/>
        </authorList>
    </citation>
    <scope>IDENTIFICATION</scope>
</reference>
<dbReference type="AlphaFoldDB" id="A0A7E4VC51"/>
<proteinExistence type="predicted"/>
<dbReference type="Proteomes" id="UP000492821">
    <property type="component" value="Unassembled WGS sequence"/>
</dbReference>
<keyword evidence="1" id="KW-1133">Transmembrane helix</keyword>
<reference evidence="2" key="1">
    <citation type="journal article" date="2013" name="Genetics">
        <title>The draft genome and transcriptome of Panagrellus redivivus are shaped by the harsh demands of a free-living lifestyle.</title>
        <authorList>
            <person name="Srinivasan J."/>
            <person name="Dillman A.R."/>
            <person name="Macchietto M.G."/>
            <person name="Heikkinen L."/>
            <person name="Lakso M."/>
            <person name="Fracchia K.M."/>
            <person name="Antoshechkin I."/>
            <person name="Mortazavi A."/>
            <person name="Wong G."/>
            <person name="Sternberg P.W."/>
        </authorList>
    </citation>
    <scope>NUCLEOTIDE SEQUENCE [LARGE SCALE GENOMIC DNA]</scope>
    <source>
        <strain evidence="2">MT8872</strain>
    </source>
</reference>
<keyword evidence="1" id="KW-0472">Membrane</keyword>
<organism evidence="2 3">
    <name type="scientific">Panagrellus redivivus</name>
    <name type="common">Microworm</name>
    <dbReference type="NCBI Taxonomy" id="6233"/>
    <lineage>
        <taxon>Eukaryota</taxon>
        <taxon>Metazoa</taxon>
        <taxon>Ecdysozoa</taxon>
        <taxon>Nematoda</taxon>
        <taxon>Chromadorea</taxon>
        <taxon>Rhabditida</taxon>
        <taxon>Tylenchina</taxon>
        <taxon>Panagrolaimomorpha</taxon>
        <taxon>Panagrolaimoidea</taxon>
        <taxon>Panagrolaimidae</taxon>
        <taxon>Panagrellus</taxon>
    </lineage>
</organism>
<evidence type="ECO:0000313" key="2">
    <source>
        <dbReference type="Proteomes" id="UP000492821"/>
    </source>
</evidence>
<feature type="transmembrane region" description="Helical" evidence="1">
    <location>
        <begin position="20"/>
        <end position="38"/>
    </location>
</feature>
<dbReference type="WBParaSite" id="Pan_g19080.t2">
    <property type="protein sequence ID" value="Pan_g19080.t2"/>
    <property type="gene ID" value="Pan_g19080"/>
</dbReference>
<name>A0A7E4VC51_PANRE</name>
<protein>
    <submittedName>
        <fullName evidence="3">Secreted protein</fullName>
    </submittedName>
</protein>